<evidence type="ECO:0000259" key="1">
    <source>
        <dbReference type="Pfam" id="PF10551"/>
    </source>
</evidence>
<reference evidence="3" key="1">
    <citation type="submission" date="2017-02" db="UniProtKB">
        <authorList>
            <consortium name="WormBaseParasite"/>
        </authorList>
    </citation>
    <scope>IDENTIFICATION</scope>
</reference>
<sequence length="377" mass="43694">MSCISVNIENTQELIWTTNIRNNEVPVLNRYKYAIKRMLDDDKIELRCCKISCKSRIITDRKMLIKIFYSHDHSVDISEKKLNDFKNIIKQIVNDDPYISSNNIYDKAVRIVSCGSDVNNNNTLILAFSSVKSSIYRYKHQYYAVGGLTMEHILSNSRYNTTLSGRNFFLCKTGVNEGEIYVFGNVEFIRRFFMSNNQGLLVDGTFKSCPEGSYQIYTICGHFLSQTFPLIFGFLPNKNEQTYDTFFNFIKNSMSENNVNFNPPIIQADFEKAAIDALKKNFPVSDVKGCFFHFSQSLWRKIQIMGLVDHYSIVDENNFQKSVRYTVALALIPYDKINEGWEVTLSMISSEDDIVADFFQYVYRTLVSERSIFSRSL</sequence>
<dbReference type="WBParaSite" id="SPAL_0001267700.1">
    <property type="protein sequence ID" value="SPAL_0001267700.1"/>
    <property type="gene ID" value="SPAL_0001267700"/>
</dbReference>
<accession>A0A0N5C3Z4</accession>
<dbReference type="AlphaFoldDB" id="A0A0N5C3Z4"/>
<dbReference type="InterPro" id="IPR018289">
    <property type="entry name" value="MULE_transposase_dom"/>
</dbReference>
<feature type="domain" description="MULE transposase" evidence="1">
    <location>
        <begin position="200"/>
        <end position="296"/>
    </location>
</feature>
<evidence type="ECO:0000313" key="2">
    <source>
        <dbReference type="Proteomes" id="UP000046392"/>
    </source>
</evidence>
<dbReference type="Gene3D" id="2.20.25.240">
    <property type="match status" value="1"/>
</dbReference>
<name>A0A0N5C3Z4_STREA</name>
<dbReference type="Pfam" id="PF10551">
    <property type="entry name" value="MULE"/>
    <property type="match status" value="1"/>
</dbReference>
<dbReference type="Proteomes" id="UP000046392">
    <property type="component" value="Unplaced"/>
</dbReference>
<evidence type="ECO:0000313" key="3">
    <source>
        <dbReference type="WBParaSite" id="SPAL_0001267700.1"/>
    </source>
</evidence>
<proteinExistence type="predicted"/>
<keyword evidence="2" id="KW-1185">Reference proteome</keyword>
<organism evidence="2 3">
    <name type="scientific">Strongyloides papillosus</name>
    <name type="common">Intestinal threadworm</name>
    <dbReference type="NCBI Taxonomy" id="174720"/>
    <lineage>
        <taxon>Eukaryota</taxon>
        <taxon>Metazoa</taxon>
        <taxon>Ecdysozoa</taxon>
        <taxon>Nematoda</taxon>
        <taxon>Chromadorea</taxon>
        <taxon>Rhabditida</taxon>
        <taxon>Tylenchina</taxon>
        <taxon>Panagrolaimomorpha</taxon>
        <taxon>Strongyloidoidea</taxon>
        <taxon>Strongyloididae</taxon>
        <taxon>Strongyloides</taxon>
    </lineage>
</organism>
<protein>
    <submittedName>
        <fullName evidence="3">MULE domain-containing protein</fullName>
    </submittedName>
</protein>